<evidence type="ECO:0000256" key="2">
    <source>
        <dbReference type="ARBA" id="ARBA00006020"/>
    </source>
</evidence>
<dbReference type="OrthoDB" id="278329at2759"/>
<comment type="similarity">
    <text evidence="2 6">Belongs to the complex I LYR family. SDHAF3 subfamily.</text>
</comment>
<evidence type="ECO:0000256" key="4">
    <source>
        <dbReference type="ARBA" id="ARBA00023128"/>
    </source>
</evidence>
<dbReference type="PANTHER" id="PTHR13137">
    <property type="entry name" value="DC11 ACN9 HOMOLOG"/>
    <property type="match status" value="1"/>
</dbReference>
<dbReference type="PANTHER" id="PTHR13137:SF6">
    <property type="entry name" value="SUCCINATE DEHYDROGENASE ASSEMBLY FACTOR 3, MITOCHONDRIAL"/>
    <property type="match status" value="1"/>
</dbReference>
<keyword evidence="3" id="KW-0809">Transit peptide</keyword>
<comment type="function">
    <text evidence="6">Plays an essential role in the assembly of succinate dehydrogenase (SDH), an enzyme complex (also referred to as respiratory complex II) that is a component of both the tricarboxylic acid (TCA) cycle and the mitochondrial electron transport chain, and which couples the oxidation of succinate to fumarate with the reduction of ubiquinone (coenzyme Q) to ubiquinol. Promotes maturation of the iron-sulfur protein subunit of the SDH catalytic dimer, protecting it from the deleterious effects of oxidants. May act together with SDHAF1.</text>
</comment>
<dbReference type="Pfam" id="PF13233">
    <property type="entry name" value="Complex1_LYR_2"/>
    <property type="match status" value="1"/>
</dbReference>
<accession>A0A6H5GZN1</accession>
<dbReference type="GO" id="GO:0005758">
    <property type="term" value="C:mitochondrial intermembrane space"/>
    <property type="evidence" value="ECO:0007669"/>
    <property type="project" value="TreeGrafter"/>
</dbReference>
<dbReference type="AlphaFoldDB" id="A0A6H5GZN1"/>
<organism evidence="7 8">
    <name type="scientific">Nesidiocoris tenuis</name>
    <dbReference type="NCBI Taxonomy" id="355587"/>
    <lineage>
        <taxon>Eukaryota</taxon>
        <taxon>Metazoa</taxon>
        <taxon>Ecdysozoa</taxon>
        <taxon>Arthropoda</taxon>
        <taxon>Hexapoda</taxon>
        <taxon>Insecta</taxon>
        <taxon>Pterygota</taxon>
        <taxon>Neoptera</taxon>
        <taxon>Paraneoptera</taxon>
        <taxon>Hemiptera</taxon>
        <taxon>Heteroptera</taxon>
        <taxon>Panheteroptera</taxon>
        <taxon>Cimicomorpha</taxon>
        <taxon>Miridae</taxon>
        <taxon>Dicyphina</taxon>
        <taxon>Nesidiocoris</taxon>
    </lineage>
</organism>
<keyword evidence="4 6" id="KW-0496">Mitochondrion</keyword>
<dbReference type="GO" id="GO:0034553">
    <property type="term" value="P:mitochondrial respiratory chain complex II assembly"/>
    <property type="evidence" value="ECO:0007669"/>
    <property type="project" value="UniProtKB-UniRule"/>
</dbReference>
<comment type="subcellular location">
    <subcellularLocation>
        <location evidence="1 6">Mitochondrion matrix</location>
    </subcellularLocation>
</comment>
<evidence type="ECO:0000313" key="8">
    <source>
        <dbReference type="Proteomes" id="UP000479000"/>
    </source>
</evidence>
<evidence type="ECO:0000256" key="5">
    <source>
        <dbReference type="ARBA" id="ARBA00023186"/>
    </source>
</evidence>
<protein>
    <recommendedName>
        <fullName evidence="6">Succinate dehydrogenase assembly factor 3</fullName>
        <shortName evidence="6">SDH assembly factor 3</shortName>
        <shortName evidence="6">SDHAF3</shortName>
    </recommendedName>
</protein>
<sequence length="110" mass="12555">MIGDPHVSRVRFLYKTILRLHRGLPEDLRLLGTSYLKDEFKRHKNVDVVAASRFIAGWTDYAINLTKQLDVKANAKLGSNLDPESLDNFNDEQVAQLYELKKVTKAVPES</sequence>
<gene>
    <name evidence="7" type="ORF">NTEN_LOCUS13775</name>
</gene>
<keyword evidence="8" id="KW-1185">Reference proteome</keyword>
<evidence type="ECO:0000256" key="6">
    <source>
        <dbReference type="RuleBase" id="RU368039"/>
    </source>
</evidence>
<comment type="subunit">
    <text evidence="6">Interacts with the iron-sulfur protein subunit within the SDH catalytic dimer.</text>
</comment>
<dbReference type="GO" id="GO:0006105">
    <property type="term" value="P:succinate metabolic process"/>
    <property type="evidence" value="ECO:0007669"/>
    <property type="project" value="TreeGrafter"/>
</dbReference>
<evidence type="ECO:0000313" key="7">
    <source>
        <dbReference type="EMBL" id="CAB0008529.1"/>
    </source>
</evidence>
<dbReference type="CDD" id="cd20270">
    <property type="entry name" value="Complex1_LYR_SDHAF3_LYRM10"/>
    <property type="match status" value="1"/>
</dbReference>
<dbReference type="GO" id="GO:0005759">
    <property type="term" value="C:mitochondrial matrix"/>
    <property type="evidence" value="ECO:0007669"/>
    <property type="project" value="UniProtKB-SubCell"/>
</dbReference>
<evidence type="ECO:0000256" key="3">
    <source>
        <dbReference type="ARBA" id="ARBA00022946"/>
    </source>
</evidence>
<dbReference type="Proteomes" id="UP000479000">
    <property type="component" value="Unassembled WGS sequence"/>
</dbReference>
<proteinExistence type="inferred from homology"/>
<reference evidence="7 8" key="1">
    <citation type="submission" date="2020-02" db="EMBL/GenBank/DDBJ databases">
        <authorList>
            <person name="Ferguson B K."/>
        </authorList>
    </citation>
    <scope>NUCLEOTIDE SEQUENCE [LARGE SCALE GENOMIC DNA]</scope>
</reference>
<dbReference type="InterPro" id="IPR008381">
    <property type="entry name" value="SDHAF3/Sdh7"/>
</dbReference>
<name>A0A6H5GZN1_9HEMI</name>
<evidence type="ECO:0000256" key="1">
    <source>
        <dbReference type="ARBA" id="ARBA00004305"/>
    </source>
</evidence>
<dbReference type="EMBL" id="CADCXU010020475">
    <property type="protein sequence ID" value="CAB0008529.1"/>
    <property type="molecule type" value="Genomic_DNA"/>
</dbReference>
<keyword evidence="5 6" id="KW-0143">Chaperone</keyword>